<evidence type="ECO:0000313" key="3">
    <source>
        <dbReference type="Proteomes" id="UP000294498"/>
    </source>
</evidence>
<gene>
    <name evidence="2" type="ORF">EDB95_0518</name>
</gene>
<proteinExistence type="predicted"/>
<sequence length="294" mass="32567">MKKQQLLVVGLGFVVLIGFFFFGRTVPTQGDKPAASATGDSTKLDFPAMLAIAKQKITPTQLAYVTQLEHAVVRGDVLTQQIQAYRQLAAFWGDTAKIFVPYAEYTALAAKLENSKKSLTFAANLFFEDLQTVQEAPLRSWEADQAKDLYNKVLTLDPADDSAKVSLGSCYIFGGSGSPQETMQGILKIREVAQRDTANTYAQYMLGLAGIVSGQTDKAIDRFQAVLRHDPDNLDVQMRLADLYEEKGDRESSRKAYLNLRSTYTRLVSSGKLKSDTSFLKEINKRIRTSPGIQ</sequence>
<accession>A0A4R8DNW5</accession>
<dbReference type="PROSITE" id="PS50005">
    <property type="entry name" value="TPR"/>
    <property type="match status" value="1"/>
</dbReference>
<dbReference type="RefSeq" id="WP_133990264.1">
    <property type="nucleotide sequence ID" value="NZ_SODV01000001.1"/>
</dbReference>
<evidence type="ECO:0000256" key="1">
    <source>
        <dbReference type="PROSITE-ProRule" id="PRU00339"/>
    </source>
</evidence>
<evidence type="ECO:0000313" key="2">
    <source>
        <dbReference type="EMBL" id="TDW99508.1"/>
    </source>
</evidence>
<dbReference type="InterPro" id="IPR019734">
    <property type="entry name" value="TPR_rpt"/>
</dbReference>
<keyword evidence="3" id="KW-1185">Reference proteome</keyword>
<dbReference type="Pfam" id="PF14559">
    <property type="entry name" value="TPR_19"/>
    <property type="match status" value="1"/>
</dbReference>
<dbReference type="Gene3D" id="1.25.40.10">
    <property type="entry name" value="Tetratricopeptide repeat domain"/>
    <property type="match status" value="1"/>
</dbReference>
<reference evidence="2 3" key="1">
    <citation type="submission" date="2019-03" db="EMBL/GenBank/DDBJ databases">
        <title>Genomic Encyclopedia of Type Strains, Phase IV (KMG-IV): sequencing the most valuable type-strain genomes for metagenomic binning, comparative biology and taxonomic classification.</title>
        <authorList>
            <person name="Goeker M."/>
        </authorList>
    </citation>
    <scope>NUCLEOTIDE SEQUENCE [LARGE SCALE GENOMIC DNA]</scope>
    <source>
        <strain evidence="2 3">DSM 100059</strain>
    </source>
</reference>
<organism evidence="2 3">
    <name type="scientific">Dinghuibacter silviterrae</name>
    <dbReference type="NCBI Taxonomy" id="1539049"/>
    <lineage>
        <taxon>Bacteria</taxon>
        <taxon>Pseudomonadati</taxon>
        <taxon>Bacteroidota</taxon>
        <taxon>Chitinophagia</taxon>
        <taxon>Chitinophagales</taxon>
        <taxon>Chitinophagaceae</taxon>
        <taxon>Dinghuibacter</taxon>
    </lineage>
</organism>
<dbReference type="OrthoDB" id="1490552at2"/>
<dbReference type="InterPro" id="IPR011990">
    <property type="entry name" value="TPR-like_helical_dom_sf"/>
</dbReference>
<dbReference type="SUPFAM" id="SSF48452">
    <property type="entry name" value="TPR-like"/>
    <property type="match status" value="1"/>
</dbReference>
<dbReference type="Proteomes" id="UP000294498">
    <property type="component" value="Unassembled WGS sequence"/>
</dbReference>
<protein>
    <submittedName>
        <fullName evidence="2">Tetratricopeptide repeat protein</fullName>
    </submittedName>
</protein>
<dbReference type="AlphaFoldDB" id="A0A4R8DNW5"/>
<keyword evidence="1" id="KW-0802">TPR repeat</keyword>
<dbReference type="EMBL" id="SODV01000001">
    <property type="protein sequence ID" value="TDW99508.1"/>
    <property type="molecule type" value="Genomic_DNA"/>
</dbReference>
<feature type="repeat" description="TPR" evidence="1">
    <location>
        <begin position="200"/>
        <end position="233"/>
    </location>
</feature>
<comment type="caution">
    <text evidence="2">The sequence shown here is derived from an EMBL/GenBank/DDBJ whole genome shotgun (WGS) entry which is preliminary data.</text>
</comment>
<name>A0A4R8DNW5_9BACT</name>